<keyword evidence="3" id="KW-0378">Hydrolase</keyword>
<accession>A0A9P4U1Z3</accession>
<evidence type="ECO:0000256" key="1">
    <source>
        <dbReference type="SAM" id="SignalP"/>
    </source>
</evidence>
<dbReference type="PANTHER" id="PTHR37981:SF1">
    <property type="entry name" value="SGNH HYDROLASE-TYPE ESTERASE DOMAIN-CONTAINING PROTEIN"/>
    <property type="match status" value="1"/>
</dbReference>
<keyword evidence="1" id="KW-0732">Signal</keyword>
<keyword evidence="4" id="KW-1185">Reference proteome</keyword>
<feature type="domain" description="SGNH hydrolase-type esterase" evidence="2">
    <location>
        <begin position="48"/>
        <end position="291"/>
    </location>
</feature>
<dbReference type="Gene3D" id="3.40.50.1110">
    <property type="entry name" value="SGNH hydrolase"/>
    <property type="match status" value="1"/>
</dbReference>
<dbReference type="Pfam" id="PF13472">
    <property type="entry name" value="Lipase_GDSL_2"/>
    <property type="match status" value="1"/>
</dbReference>
<evidence type="ECO:0000313" key="3">
    <source>
        <dbReference type="EMBL" id="KAF2435199.1"/>
    </source>
</evidence>
<dbReference type="EMBL" id="MU007014">
    <property type="protein sequence ID" value="KAF2435199.1"/>
    <property type="molecule type" value="Genomic_DNA"/>
</dbReference>
<evidence type="ECO:0000259" key="2">
    <source>
        <dbReference type="Pfam" id="PF13472"/>
    </source>
</evidence>
<dbReference type="GO" id="GO:0016788">
    <property type="term" value="F:hydrolase activity, acting on ester bonds"/>
    <property type="evidence" value="ECO:0007669"/>
    <property type="project" value="InterPro"/>
</dbReference>
<comment type="caution">
    <text evidence="3">The sequence shown here is derived from an EMBL/GenBank/DDBJ whole genome shotgun (WGS) entry which is preliminary data.</text>
</comment>
<dbReference type="Proteomes" id="UP000800235">
    <property type="component" value="Unassembled WGS sequence"/>
</dbReference>
<dbReference type="AlphaFoldDB" id="A0A9P4U1Z3"/>
<dbReference type="InterPro" id="IPR037460">
    <property type="entry name" value="SEST-like"/>
</dbReference>
<proteinExistence type="predicted"/>
<organism evidence="3 4">
    <name type="scientific">Tothia fuscella</name>
    <dbReference type="NCBI Taxonomy" id="1048955"/>
    <lineage>
        <taxon>Eukaryota</taxon>
        <taxon>Fungi</taxon>
        <taxon>Dikarya</taxon>
        <taxon>Ascomycota</taxon>
        <taxon>Pezizomycotina</taxon>
        <taxon>Dothideomycetes</taxon>
        <taxon>Pleosporomycetidae</taxon>
        <taxon>Venturiales</taxon>
        <taxon>Cylindrosympodiaceae</taxon>
        <taxon>Tothia</taxon>
    </lineage>
</organism>
<reference evidence="3" key="1">
    <citation type="journal article" date="2020" name="Stud. Mycol.">
        <title>101 Dothideomycetes genomes: a test case for predicting lifestyles and emergence of pathogens.</title>
        <authorList>
            <person name="Haridas S."/>
            <person name="Albert R."/>
            <person name="Binder M."/>
            <person name="Bloem J."/>
            <person name="Labutti K."/>
            <person name="Salamov A."/>
            <person name="Andreopoulos B."/>
            <person name="Baker S."/>
            <person name="Barry K."/>
            <person name="Bills G."/>
            <person name="Bluhm B."/>
            <person name="Cannon C."/>
            <person name="Castanera R."/>
            <person name="Culley D."/>
            <person name="Daum C."/>
            <person name="Ezra D."/>
            <person name="Gonzalez J."/>
            <person name="Henrissat B."/>
            <person name="Kuo A."/>
            <person name="Liang C."/>
            <person name="Lipzen A."/>
            <person name="Lutzoni F."/>
            <person name="Magnuson J."/>
            <person name="Mondo S."/>
            <person name="Nolan M."/>
            <person name="Ohm R."/>
            <person name="Pangilinan J."/>
            <person name="Park H.-J."/>
            <person name="Ramirez L."/>
            <person name="Alfaro M."/>
            <person name="Sun H."/>
            <person name="Tritt A."/>
            <person name="Yoshinaga Y."/>
            <person name="Zwiers L.-H."/>
            <person name="Turgeon B."/>
            <person name="Goodwin S."/>
            <person name="Spatafora J."/>
            <person name="Crous P."/>
            <person name="Grigoriev I."/>
        </authorList>
    </citation>
    <scope>NUCLEOTIDE SEQUENCE</scope>
    <source>
        <strain evidence="3">CBS 130266</strain>
    </source>
</reference>
<sequence>MVFMNKFVASAVLLFISTVFADDPRDVYDMQRFGSLAAKVRHFTNLTVIGDSYSSGDGAQNNWGEGSCRRNVGAYGPRLNNLLHPDFFHFAACSGADVPHIQAQVKSSLYGDPELIVMTATGDNGGMFVKVLVACMIQKSGSACDAAVKYASVQADAIPGTLAPLYKDIKDEGKAAGKKLTIVHIGYAQLYNRDADAAQCPPKPTRFYLGVDVKWASKGPGGYRDKINNVILKVNRKIQEAANQDGIIYADADSFFEGHRFCDGPKNAWMQHKLALMQEAGVLCHPTFEGHGAYVNAALDALVNPKSRFVAPAEDPKVLGGRFDSGDEELLKETNEIIDKHLVKEELARQARMDKQTFGF</sequence>
<dbReference type="GO" id="GO:0006629">
    <property type="term" value="P:lipid metabolic process"/>
    <property type="evidence" value="ECO:0007669"/>
    <property type="project" value="TreeGrafter"/>
</dbReference>
<protein>
    <submittedName>
        <fullName evidence="3">SGNH hydrolase</fullName>
    </submittedName>
</protein>
<name>A0A9P4U1Z3_9PEZI</name>
<feature type="chain" id="PRO_5040240664" evidence="1">
    <location>
        <begin position="22"/>
        <end position="360"/>
    </location>
</feature>
<dbReference type="InterPro" id="IPR013830">
    <property type="entry name" value="SGNH_hydro"/>
</dbReference>
<dbReference type="InterPro" id="IPR036514">
    <property type="entry name" value="SGNH_hydro_sf"/>
</dbReference>
<gene>
    <name evidence="3" type="ORF">EJ08DRAFT_392915</name>
</gene>
<evidence type="ECO:0000313" key="4">
    <source>
        <dbReference type="Proteomes" id="UP000800235"/>
    </source>
</evidence>
<feature type="signal peptide" evidence="1">
    <location>
        <begin position="1"/>
        <end position="21"/>
    </location>
</feature>
<dbReference type="PANTHER" id="PTHR37981">
    <property type="entry name" value="LIPASE 2"/>
    <property type="match status" value="1"/>
</dbReference>
<dbReference type="OrthoDB" id="21678at2759"/>
<dbReference type="SUPFAM" id="SSF52266">
    <property type="entry name" value="SGNH hydrolase"/>
    <property type="match status" value="1"/>
</dbReference>